<dbReference type="InterPro" id="IPR005299">
    <property type="entry name" value="MeTrfase_7"/>
</dbReference>
<dbReference type="Gene3D" id="3.40.50.150">
    <property type="entry name" value="Vaccinia Virus protein VP39"/>
    <property type="match status" value="1"/>
</dbReference>
<accession>A0A7G2F0N2</accession>
<proteinExistence type="predicted"/>
<name>A0A7G2F0N2_ARATH</name>
<dbReference type="EMBL" id="LR881469">
    <property type="protein sequence ID" value="CAD5329125.1"/>
    <property type="molecule type" value="Genomic_DNA"/>
</dbReference>
<dbReference type="AlphaFoldDB" id="A0A7G2F0N2"/>
<evidence type="ECO:0000313" key="1">
    <source>
        <dbReference type="EMBL" id="CAD5329125.1"/>
    </source>
</evidence>
<dbReference type="Pfam" id="PF03492">
    <property type="entry name" value="Methyltransf_7"/>
    <property type="match status" value="1"/>
</dbReference>
<dbReference type="GO" id="GO:0008168">
    <property type="term" value="F:methyltransferase activity"/>
    <property type="evidence" value="ECO:0007669"/>
    <property type="project" value="InterPro"/>
</dbReference>
<dbReference type="SUPFAM" id="SSF53335">
    <property type="entry name" value="S-adenosyl-L-methionine-dependent methyltransferases"/>
    <property type="match status" value="1"/>
</dbReference>
<dbReference type="Proteomes" id="UP000516314">
    <property type="component" value="Chromosome 4"/>
</dbReference>
<reference evidence="1 2" key="1">
    <citation type="submission" date="2020-09" db="EMBL/GenBank/DDBJ databases">
        <authorList>
            <person name="Ashkenazy H."/>
        </authorList>
    </citation>
    <scope>NUCLEOTIDE SEQUENCE [LARGE SCALE GENOMIC DNA]</scope>
    <source>
        <strain evidence="2">cv. Cdm-0</strain>
    </source>
</reference>
<dbReference type="PANTHER" id="PTHR31009">
    <property type="entry name" value="S-ADENOSYL-L-METHIONINE:CARBOXYL METHYLTRANSFERASE FAMILY PROTEIN"/>
    <property type="match status" value="1"/>
</dbReference>
<organism evidence="1 2">
    <name type="scientific">Arabidopsis thaliana</name>
    <name type="common">Mouse-ear cress</name>
    <dbReference type="NCBI Taxonomy" id="3702"/>
    <lineage>
        <taxon>Eukaryota</taxon>
        <taxon>Viridiplantae</taxon>
        <taxon>Streptophyta</taxon>
        <taxon>Embryophyta</taxon>
        <taxon>Tracheophyta</taxon>
        <taxon>Spermatophyta</taxon>
        <taxon>Magnoliopsida</taxon>
        <taxon>eudicotyledons</taxon>
        <taxon>Gunneridae</taxon>
        <taxon>Pentapetalae</taxon>
        <taxon>rosids</taxon>
        <taxon>malvids</taxon>
        <taxon>Brassicales</taxon>
        <taxon>Brassicaceae</taxon>
        <taxon>Camelineae</taxon>
        <taxon>Arabidopsis</taxon>
    </lineage>
</organism>
<protein>
    <submittedName>
        <fullName evidence="1">(thale cress) hypothetical protein</fullName>
    </submittedName>
</protein>
<gene>
    <name evidence="1" type="ORF">AT9943_LOCUS16735</name>
</gene>
<dbReference type="InterPro" id="IPR029063">
    <property type="entry name" value="SAM-dependent_MTases_sf"/>
</dbReference>
<evidence type="ECO:0000313" key="2">
    <source>
        <dbReference type="Proteomes" id="UP000516314"/>
    </source>
</evidence>
<sequence length="327" mass="37555">MLIYALEFFNRFPRKDDSQIMELCIGTVNNGTSDKTADQIKATMEAAYRVLYGDTGMLRFVTEEAPLHRYRNIFGRMFEMTHLHVAVSSRVLHMLSKVPEVVVENGWNKRKAWIEGSEREVVRAYAEQADKDLVKFLECRKYELKLGGSLFMLIDGRPSRSESQLGDDNDMNRKHPLNTYMDRAWQDLVDTEQVTVEERDSFNIPIYFRTQEEIMCAIDRCGGFKMENMVNLKIADEMNPTDQTPNCVQNPASYGKHRAMMARNAIGGFIETYFGEDKIVESDETDEKKPLKSDILFEQYASIAANDTELINKACFTQVIAVSVTRV</sequence>